<reference evidence="2 3" key="1">
    <citation type="submission" date="2019-03" db="EMBL/GenBank/DDBJ databases">
        <title>Genomic Encyclopedia of Type Strains, Phase IV (KMG-IV): sequencing the most valuable type-strain genomes for metagenomic binning, comparative biology and taxonomic classification.</title>
        <authorList>
            <person name="Goeker M."/>
        </authorList>
    </citation>
    <scope>NUCLEOTIDE SEQUENCE [LARGE SCALE GENOMIC DNA]</scope>
    <source>
        <strain evidence="2 3">DSM 29481</strain>
    </source>
</reference>
<keyword evidence="2" id="KW-0808">Transferase</keyword>
<dbReference type="Proteomes" id="UP000295773">
    <property type="component" value="Unassembled WGS sequence"/>
</dbReference>
<dbReference type="InterPro" id="IPR016181">
    <property type="entry name" value="Acyl_CoA_acyltransferase"/>
</dbReference>
<dbReference type="AlphaFoldDB" id="A0A4R3TIX4"/>
<evidence type="ECO:0000313" key="2">
    <source>
        <dbReference type="EMBL" id="TCU62223.1"/>
    </source>
</evidence>
<name>A0A4R3TIX4_9FIRM</name>
<dbReference type="GO" id="GO:0016747">
    <property type="term" value="F:acyltransferase activity, transferring groups other than amino-acyl groups"/>
    <property type="evidence" value="ECO:0007669"/>
    <property type="project" value="InterPro"/>
</dbReference>
<gene>
    <name evidence="2" type="ORF">EDD61_10529</name>
</gene>
<comment type="caution">
    <text evidence="2">The sequence shown here is derived from an EMBL/GenBank/DDBJ whole genome shotgun (WGS) entry which is preliminary data.</text>
</comment>
<evidence type="ECO:0000259" key="1">
    <source>
        <dbReference type="PROSITE" id="PS51186"/>
    </source>
</evidence>
<proteinExistence type="predicted"/>
<dbReference type="CDD" id="cd04301">
    <property type="entry name" value="NAT_SF"/>
    <property type="match status" value="1"/>
</dbReference>
<dbReference type="SUPFAM" id="SSF55729">
    <property type="entry name" value="Acyl-CoA N-acyltransferases (Nat)"/>
    <property type="match status" value="1"/>
</dbReference>
<sequence length="175" mass="20321">MKNKEHCFQSIITIPPYQDGIKVCKLSEKDIDAMYAICISNPYYFACMKSKPTKASLKEDLTALPMGKSMQDKYFLGFYHQEELLGFLDAIVGYPNEDCLYIGWFMIHKKYQGTMFAQTLMKTLLHQCFSAKYARLGCIKGNVVAEKFWTKLGFHFTKEEMDMGKYQVRMMETSL</sequence>
<protein>
    <submittedName>
        <fullName evidence="2">RimJ/RimL family protein N-acetyltransferase</fullName>
    </submittedName>
</protein>
<evidence type="ECO:0000313" key="3">
    <source>
        <dbReference type="Proteomes" id="UP000295773"/>
    </source>
</evidence>
<dbReference type="Gene3D" id="3.40.630.30">
    <property type="match status" value="1"/>
</dbReference>
<keyword evidence="3" id="KW-1185">Reference proteome</keyword>
<dbReference type="InterPro" id="IPR000182">
    <property type="entry name" value="GNAT_dom"/>
</dbReference>
<dbReference type="RefSeq" id="WP_132224183.1">
    <property type="nucleotide sequence ID" value="NZ_JANKBG010000006.1"/>
</dbReference>
<accession>A0A4R3TIX4</accession>
<dbReference type="Pfam" id="PF00583">
    <property type="entry name" value="Acetyltransf_1"/>
    <property type="match status" value="1"/>
</dbReference>
<organism evidence="2 3">
    <name type="scientific">Longicatena caecimuris</name>
    <dbReference type="NCBI Taxonomy" id="1796635"/>
    <lineage>
        <taxon>Bacteria</taxon>
        <taxon>Bacillati</taxon>
        <taxon>Bacillota</taxon>
        <taxon>Erysipelotrichia</taxon>
        <taxon>Erysipelotrichales</taxon>
        <taxon>Erysipelotrichaceae</taxon>
        <taxon>Longicatena</taxon>
    </lineage>
</organism>
<feature type="domain" description="N-acetyltransferase" evidence="1">
    <location>
        <begin position="21"/>
        <end position="175"/>
    </location>
</feature>
<dbReference type="EMBL" id="SMBP01000005">
    <property type="protein sequence ID" value="TCU62223.1"/>
    <property type="molecule type" value="Genomic_DNA"/>
</dbReference>
<dbReference type="PROSITE" id="PS51186">
    <property type="entry name" value="GNAT"/>
    <property type="match status" value="1"/>
</dbReference>